<dbReference type="Proteomes" id="UP000422221">
    <property type="component" value="Unassembled WGS sequence"/>
</dbReference>
<accession>A0A7J4XM16</accession>
<dbReference type="Pfam" id="PF12728">
    <property type="entry name" value="HTH_17"/>
    <property type="match status" value="1"/>
</dbReference>
<evidence type="ECO:0000259" key="1">
    <source>
        <dbReference type="Pfam" id="PF12728"/>
    </source>
</evidence>
<dbReference type="PANTHER" id="PTHR34585:SF22">
    <property type="entry name" value="HELIX-TURN-HELIX DOMAIN-CONTAINING PROTEIN"/>
    <property type="match status" value="1"/>
</dbReference>
<organism evidence="2 3">
    <name type="scientific">Bacteroides salyersiae</name>
    <dbReference type="NCBI Taxonomy" id="291644"/>
    <lineage>
        <taxon>Bacteria</taxon>
        <taxon>Pseudomonadati</taxon>
        <taxon>Bacteroidota</taxon>
        <taxon>Bacteroidia</taxon>
        <taxon>Bacteroidales</taxon>
        <taxon>Bacteroidaceae</taxon>
        <taxon>Bacteroides</taxon>
    </lineage>
</organism>
<evidence type="ECO:0000313" key="2">
    <source>
        <dbReference type="EMBL" id="KAA3767877.1"/>
    </source>
</evidence>
<protein>
    <submittedName>
        <fullName evidence="2">Helix-turn-helix domain-containing protein</fullName>
    </submittedName>
</protein>
<dbReference type="InterPro" id="IPR009061">
    <property type="entry name" value="DNA-bd_dom_put_sf"/>
</dbReference>
<dbReference type="EMBL" id="VWMK01000004">
    <property type="protein sequence ID" value="KAA3767877.1"/>
    <property type="molecule type" value="Genomic_DNA"/>
</dbReference>
<dbReference type="AlphaFoldDB" id="A0A7J4XM16"/>
<reference evidence="2 3" key="1">
    <citation type="journal article" date="2019" name="Nat. Med.">
        <title>A library of human gut bacterial isolates paired with longitudinal multiomics data enables mechanistic microbiome research.</title>
        <authorList>
            <person name="Poyet M."/>
            <person name="Groussin M."/>
            <person name="Gibbons S.M."/>
            <person name="Avila-Pacheco J."/>
            <person name="Jiang X."/>
            <person name="Kearney S.M."/>
            <person name="Perrotta A.R."/>
            <person name="Berdy B."/>
            <person name="Zhao S."/>
            <person name="Lieberman T.D."/>
            <person name="Swanson P.K."/>
            <person name="Smith M."/>
            <person name="Roesemann S."/>
            <person name="Alexander J.E."/>
            <person name="Rich S.A."/>
            <person name="Livny J."/>
            <person name="Vlamakis H."/>
            <person name="Clish C."/>
            <person name="Bullock K."/>
            <person name="Deik A."/>
            <person name="Scott J."/>
            <person name="Pierce K.A."/>
            <person name="Xavier R.J."/>
            <person name="Alm E.J."/>
        </authorList>
    </citation>
    <scope>NUCLEOTIDE SEQUENCE [LARGE SCALE GENOMIC DNA]</scope>
    <source>
        <strain evidence="2 3">BIOML-A10</strain>
    </source>
</reference>
<comment type="caution">
    <text evidence="2">The sequence shown here is derived from an EMBL/GenBank/DDBJ whole genome shotgun (WGS) entry which is preliminary data.</text>
</comment>
<dbReference type="RefSeq" id="WP_130058463.1">
    <property type="nucleotide sequence ID" value="NZ_RCXT01000003.1"/>
</dbReference>
<evidence type="ECO:0000313" key="3">
    <source>
        <dbReference type="Proteomes" id="UP000422221"/>
    </source>
</evidence>
<gene>
    <name evidence="2" type="ORF">F3F73_05630</name>
</gene>
<dbReference type="SUPFAM" id="SSF46955">
    <property type="entry name" value="Putative DNA-binding domain"/>
    <property type="match status" value="1"/>
</dbReference>
<dbReference type="PANTHER" id="PTHR34585">
    <property type="match status" value="1"/>
</dbReference>
<name>A0A7J4XM16_9BACE</name>
<feature type="domain" description="Helix-turn-helix" evidence="1">
    <location>
        <begin position="41"/>
        <end position="90"/>
    </location>
</feature>
<sequence length="96" mass="11035">MSRELITIEDCQEMLAGIDGLSQKIEDVLLLYKPPLNGERYLTGEQVCELLNISKRTLQGYRDNCEMPYISLFGKLLYKESDLLNILENNYVSSVQ</sequence>
<dbReference type="InterPro" id="IPR041657">
    <property type="entry name" value="HTH_17"/>
</dbReference>
<proteinExistence type="predicted"/>